<dbReference type="PROSITE" id="PS50977">
    <property type="entry name" value="HTH_TETR_2"/>
    <property type="match status" value="1"/>
</dbReference>
<feature type="compositionally biased region" description="Polar residues" evidence="5">
    <location>
        <begin position="1"/>
        <end position="17"/>
    </location>
</feature>
<feature type="domain" description="HTH tetR-type" evidence="6">
    <location>
        <begin position="21"/>
        <end position="81"/>
    </location>
</feature>
<evidence type="ECO:0000256" key="3">
    <source>
        <dbReference type="ARBA" id="ARBA00023163"/>
    </source>
</evidence>
<dbReference type="Pfam" id="PF00440">
    <property type="entry name" value="TetR_N"/>
    <property type="match status" value="1"/>
</dbReference>
<dbReference type="RefSeq" id="WP_368498183.1">
    <property type="nucleotide sequence ID" value="NZ_CP162511.1"/>
</dbReference>
<gene>
    <name evidence="7" type="ORF">ABFY20_01505</name>
</gene>
<keyword evidence="3" id="KW-0804">Transcription</keyword>
<keyword evidence="1" id="KW-0805">Transcription regulation</keyword>
<name>A0AB39BI71_9MICO</name>
<dbReference type="InterPro" id="IPR009057">
    <property type="entry name" value="Homeodomain-like_sf"/>
</dbReference>
<sequence>MTAETSTPRSRALTSTQKRGEARRREILDTSTSLFSAGGFNSVSLADIAREVGITQAGILHYFPTKAALLLAVLQEREARNVASREKYIAEGESPLAAYIKTLKENDQNPELVQLFVILAAEATAVDHPGHEWFARRNESLVVSMTEMVSLTVDESKLPDGVTSTTIARWVLGLAHGLGAQWVLDTSAFDRAGQLDLFLKFIEPYLLDRPADRSADR</sequence>
<evidence type="ECO:0000313" key="7">
    <source>
        <dbReference type="EMBL" id="XDI05795.1"/>
    </source>
</evidence>
<keyword evidence="2 4" id="KW-0238">DNA-binding</keyword>
<proteinExistence type="predicted"/>
<protein>
    <submittedName>
        <fullName evidence="7">TetR/AcrR family transcriptional regulator</fullName>
    </submittedName>
</protein>
<organism evidence="7">
    <name type="scientific">Herbiconiux sp. A18JL235</name>
    <dbReference type="NCBI Taxonomy" id="3152363"/>
    <lineage>
        <taxon>Bacteria</taxon>
        <taxon>Bacillati</taxon>
        <taxon>Actinomycetota</taxon>
        <taxon>Actinomycetes</taxon>
        <taxon>Micrococcales</taxon>
        <taxon>Microbacteriaceae</taxon>
        <taxon>Herbiconiux</taxon>
    </lineage>
</organism>
<dbReference type="SUPFAM" id="SSF46689">
    <property type="entry name" value="Homeodomain-like"/>
    <property type="match status" value="1"/>
</dbReference>
<dbReference type="PANTHER" id="PTHR30055:SF234">
    <property type="entry name" value="HTH-TYPE TRANSCRIPTIONAL REGULATOR BETI"/>
    <property type="match status" value="1"/>
</dbReference>
<dbReference type="PANTHER" id="PTHR30055">
    <property type="entry name" value="HTH-TYPE TRANSCRIPTIONAL REGULATOR RUTR"/>
    <property type="match status" value="1"/>
</dbReference>
<dbReference type="GO" id="GO:0003700">
    <property type="term" value="F:DNA-binding transcription factor activity"/>
    <property type="evidence" value="ECO:0007669"/>
    <property type="project" value="TreeGrafter"/>
</dbReference>
<evidence type="ECO:0000256" key="1">
    <source>
        <dbReference type="ARBA" id="ARBA00023015"/>
    </source>
</evidence>
<dbReference type="InterPro" id="IPR036271">
    <property type="entry name" value="Tet_transcr_reg_TetR-rel_C_sf"/>
</dbReference>
<reference evidence="7" key="1">
    <citation type="submission" date="2024-05" db="EMBL/GenBank/DDBJ databases">
        <title>Herbiconiux sp. A18JL235.</title>
        <authorList>
            <person name="Zhang G."/>
        </authorList>
    </citation>
    <scope>NUCLEOTIDE SEQUENCE</scope>
    <source>
        <strain evidence="7">A18JL235</strain>
    </source>
</reference>
<dbReference type="AlphaFoldDB" id="A0AB39BI71"/>
<evidence type="ECO:0000256" key="5">
    <source>
        <dbReference type="SAM" id="MobiDB-lite"/>
    </source>
</evidence>
<evidence type="ECO:0000259" key="6">
    <source>
        <dbReference type="PROSITE" id="PS50977"/>
    </source>
</evidence>
<dbReference type="SUPFAM" id="SSF48498">
    <property type="entry name" value="Tetracyclin repressor-like, C-terminal domain"/>
    <property type="match status" value="1"/>
</dbReference>
<dbReference type="EMBL" id="CP162511">
    <property type="protein sequence ID" value="XDI05795.1"/>
    <property type="molecule type" value="Genomic_DNA"/>
</dbReference>
<accession>A0AB39BI71</accession>
<dbReference type="PRINTS" id="PR00455">
    <property type="entry name" value="HTHTETR"/>
</dbReference>
<dbReference type="InterPro" id="IPR050109">
    <property type="entry name" value="HTH-type_TetR-like_transc_reg"/>
</dbReference>
<feature type="region of interest" description="Disordered" evidence="5">
    <location>
        <begin position="1"/>
        <end position="23"/>
    </location>
</feature>
<dbReference type="Gene3D" id="1.10.357.10">
    <property type="entry name" value="Tetracycline Repressor, domain 2"/>
    <property type="match status" value="1"/>
</dbReference>
<evidence type="ECO:0000256" key="4">
    <source>
        <dbReference type="PROSITE-ProRule" id="PRU00335"/>
    </source>
</evidence>
<dbReference type="InterPro" id="IPR001647">
    <property type="entry name" value="HTH_TetR"/>
</dbReference>
<dbReference type="GO" id="GO:0000976">
    <property type="term" value="F:transcription cis-regulatory region binding"/>
    <property type="evidence" value="ECO:0007669"/>
    <property type="project" value="TreeGrafter"/>
</dbReference>
<evidence type="ECO:0000256" key="2">
    <source>
        <dbReference type="ARBA" id="ARBA00023125"/>
    </source>
</evidence>
<feature type="DNA-binding region" description="H-T-H motif" evidence="4">
    <location>
        <begin position="44"/>
        <end position="63"/>
    </location>
</feature>